<dbReference type="AlphaFoldDB" id="A0A484Q755"/>
<dbReference type="EMBL" id="CAADHY010000032">
    <property type="protein sequence ID" value="VFR32420.1"/>
    <property type="molecule type" value="Genomic_DNA"/>
</dbReference>
<sequence length="191" mass="20582">MLHGSSDGAEQVAVFALWFQWYLVLVFVPTTLIHMTLPWLSAAVEHAPRLFARRVLILMGIGGAAGLALMLGVMELSGSILAFYPSAYAGSANALYLAVACGLMGGMAAILMHAYLALGKVTENLLITLFYSSCYLILSAALVWHFKMGAQGLFIALLSSILLQFVCQALVLRNRAAALARRESVESEVRT</sequence>
<keyword evidence="1" id="KW-0812">Transmembrane</keyword>
<evidence type="ECO:0000313" key="2">
    <source>
        <dbReference type="EMBL" id="VFR32420.1"/>
    </source>
</evidence>
<name>A0A484Q755_9ZZZZ</name>
<feature type="transmembrane region" description="Helical" evidence="1">
    <location>
        <begin position="152"/>
        <end position="172"/>
    </location>
</feature>
<evidence type="ECO:0000256" key="1">
    <source>
        <dbReference type="SAM" id="Phobius"/>
    </source>
</evidence>
<feature type="transmembrane region" description="Helical" evidence="1">
    <location>
        <begin position="125"/>
        <end position="146"/>
    </location>
</feature>
<feature type="transmembrane region" description="Helical" evidence="1">
    <location>
        <begin position="20"/>
        <end position="43"/>
    </location>
</feature>
<feature type="transmembrane region" description="Helical" evidence="1">
    <location>
        <begin position="55"/>
        <end position="74"/>
    </location>
</feature>
<protein>
    <submittedName>
        <fullName evidence="2">Structural elements cell exterior surface polysaccharides/antigens</fullName>
    </submittedName>
</protein>
<feature type="transmembrane region" description="Helical" evidence="1">
    <location>
        <begin position="94"/>
        <end position="118"/>
    </location>
</feature>
<keyword evidence="1" id="KW-1133">Transmembrane helix</keyword>
<keyword evidence="1" id="KW-0472">Membrane</keyword>
<accession>A0A484Q755</accession>
<reference evidence="2" key="1">
    <citation type="submission" date="2019-03" db="EMBL/GenBank/DDBJ databases">
        <authorList>
            <person name="Danneels B."/>
        </authorList>
    </citation>
    <scope>NUCLEOTIDE SEQUENCE</scope>
</reference>
<gene>
    <name evidence="2" type="ORF">AMP9_2695</name>
</gene>
<organism evidence="2">
    <name type="scientific">plant metagenome</name>
    <dbReference type="NCBI Taxonomy" id="1297885"/>
    <lineage>
        <taxon>unclassified sequences</taxon>
        <taxon>metagenomes</taxon>
        <taxon>organismal metagenomes</taxon>
    </lineage>
</organism>
<proteinExistence type="predicted"/>